<evidence type="ECO:0000313" key="1">
    <source>
        <dbReference type="EMBL" id="GMF00463.1"/>
    </source>
</evidence>
<organism evidence="1 2">
    <name type="scientific">Ambrosiozyma monospora</name>
    <name type="common">Yeast</name>
    <name type="synonym">Endomycopsis monosporus</name>
    <dbReference type="NCBI Taxonomy" id="43982"/>
    <lineage>
        <taxon>Eukaryota</taxon>
        <taxon>Fungi</taxon>
        <taxon>Dikarya</taxon>
        <taxon>Ascomycota</taxon>
        <taxon>Saccharomycotina</taxon>
        <taxon>Pichiomycetes</taxon>
        <taxon>Pichiales</taxon>
        <taxon>Pichiaceae</taxon>
        <taxon>Ambrosiozyma</taxon>
    </lineage>
</organism>
<dbReference type="EMBL" id="BSXS01011422">
    <property type="protein sequence ID" value="GMF00463.1"/>
    <property type="molecule type" value="Genomic_DNA"/>
</dbReference>
<proteinExistence type="predicted"/>
<name>A0ACB5U3C3_AMBMO</name>
<keyword evidence="2" id="KW-1185">Reference proteome</keyword>
<comment type="caution">
    <text evidence="1">The sequence shown here is derived from an EMBL/GenBank/DDBJ whole genome shotgun (WGS) entry which is preliminary data.</text>
</comment>
<evidence type="ECO:0000313" key="2">
    <source>
        <dbReference type="Proteomes" id="UP001165064"/>
    </source>
</evidence>
<accession>A0ACB5U3C3</accession>
<dbReference type="Proteomes" id="UP001165064">
    <property type="component" value="Unassembled WGS sequence"/>
</dbReference>
<gene>
    <name evidence="1" type="ORF">Amon02_001101000</name>
</gene>
<protein>
    <submittedName>
        <fullName evidence="1">Unnamed protein product</fullName>
    </submittedName>
</protein>
<reference evidence="1" key="1">
    <citation type="submission" date="2023-04" db="EMBL/GenBank/DDBJ databases">
        <title>Ambrosiozyma monospora NBRC 10751.</title>
        <authorList>
            <person name="Ichikawa N."/>
            <person name="Sato H."/>
            <person name="Tonouchi N."/>
        </authorList>
    </citation>
    <scope>NUCLEOTIDE SEQUENCE</scope>
    <source>
        <strain evidence="1">NBRC 10751</strain>
    </source>
</reference>
<sequence>MYCDSKLKCDSMISVKVDAEKGLFCMRYVHPPVQNHSSSEIVEMAKEKYGKFIEQSSSTTGYYSVGSEGGDTTNRSFRVLATSRLVTLRRSTRLRTTRAEMQTSNENSRTSSNGEYDNTYENPVKIEDEEDDDNHVFSDQEGDDANCEECSTNNTSNPGSKVQNATSTTWMEENDHGYDYEYDYDSGEPVKTEVDVGDDDLQELLDDVEDDANSQEHSMLGDTTFISPEEGLIISLVTYSLLFEQDRFTNSDGSLQEELEGFLHHTKRLYESID</sequence>